<dbReference type="GO" id="GO:0042973">
    <property type="term" value="F:glucan endo-1,3-beta-D-glucosidase activity"/>
    <property type="evidence" value="ECO:0007669"/>
    <property type="project" value="UniProtKB-EC"/>
</dbReference>
<reference evidence="12" key="1">
    <citation type="submission" date="2013-01" db="EMBL/GenBank/DDBJ databases">
        <title>Draft Genome Sequence of a Mulberry Tree, Morus notabilis C.K. Schneid.</title>
        <authorList>
            <person name="He N."/>
            <person name="Zhao S."/>
        </authorList>
    </citation>
    <scope>NUCLEOTIDE SEQUENCE</scope>
</reference>
<dbReference type="InterPro" id="IPR000490">
    <property type="entry name" value="Glyco_hydro_17"/>
</dbReference>
<dbReference type="Proteomes" id="UP000030645">
    <property type="component" value="Unassembled WGS sequence"/>
</dbReference>
<sequence length="407" mass="44032">MAVQLLIRVLLLTSMAVIPNQFGTAKASADIGVCYGMLGNNLPPATEVINLYKHNNIGKIRLFDPDPSALQALRGSEIDVTVGIRNEDLAGLASNQDAVASWFAAHVEPYLNDIVFSNIAVGNEVIPGHLGQYVLPVMESLQAILDHKNLAGIKLTTVLPANALALSYPPSAAQFSDEAANDLRGIIRFMSTHGAPLMINVYPYFAYASDPVNVRLDYALFTATAPVVQDGNLSYHNMFDAIVDAFFWATEREGVSDVNIVVAESGWPSAGNGGFTTPELASTYAKNFVNHILSNAGTPKRPGPYVEGFIFAMFNENLKPAGVEQNFGLFLSTQGSPIMINVYPYFANASDPANVRLDYAQFTARSPVVQDGNMSYYKLFDAIVDAFIWAMERDGVTDVDIVVSESG</sequence>
<protein>
    <recommendedName>
        <fullName evidence="3">glucan endo-1,3-beta-D-glucosidase</fullName>
        <ecNumber evidence="3">3.2.1.39</ecNumber>
    </recommendedName>
    <alternativeName>
        <fullName evidence="6">(1-&gt;3)-beta-glucan endohydrolase</fullName>
    </alternativeName>
    <alternativeName>
        <fullName evidence="7">Beta-1,3-endoglucanase</fullName>
    </alternativeName>
</protein>
<dbReference type="SUPFAM" id="SSF51445">
    <property type="entry name" value="(Trans)glycosidases"/>
    <property type="match status" value="2"/>
</dbReference>
<dbReference type="InterPro" id="IPR044965">
    <property type="entry name" value="Glyco_hydro_17_plant"/>
</dbReference>
<evidence type="ECO:0000313" key="12">
    <source>
        <dbReference type="Proteomes" id="UP000030645"/>
    </source>
</evidence>
<gene>
    <name evidence="11" type="ORF">L484_027370</name>
</gene>
<dbReference type="GO" id="GO:0005975">
    <property type="term" value="P:carbohydrate metabolic process"/>
    <property type="evidence" value="ECO:0007669"/>
    <property type="project" value="InterPro"/>
</dbReference>
<dbReference type="AlphaFoldDB" id="W9QJY8"/>
<name>W9QJY8_9ROSA</name>
<keyword evidence="12" id="KW-1185">Reference proteome</keyword>
<dbReference type="eggNOG" id="ENOG502QVKW">
    <property type="taxonomic scope" value="Eukaryota"/>
</dbReference>
<dbReference type="EC" id="3.2.1.39" evidence="3"/>
<dbReference type="Gene3D" id="3.20.20.80">
    <property type="entry name" value="Glycosidases"/>
    <property type="match status" value="2"/>
</dbReference>
<evidence type="ECO:0000313" key="11">
    <source>
        <dbReference type="EMBL" id="EXB38935.1"/>
    </source>
</evidence>
<evidence type="ECO:0000256" key="5">
    <source>
        <dbReference type="ARBA" id="ARBA00023295"/>
    </source>
</evidence>
<evidence type="ECO:0000256" key="4">
    <source>
        <dbReference type="ARBA" id="ARBA00022801"/>
    </source>
</evidence>
<dbReference type="InterPro" id="IPR017853">
    <property type="entry name" value="GH"/>
</dbReference>
<evidence type="ECO:0000256" key="2">
    <source>
        <dbReference type="ARBA" id="ARBA00008773"/>
    </source>
</evidence>
<evidence type="ECO:0000256" key="1">
    <source>
        <dbReference type="ARBA" id="ARBA00000382"/>
    </source>
</evidence>
<dbReference type="PANTHER" id="PTHR32227">
    <property type="entry name" value="GLUCAN ENDO-1,3-BETA-GLUCOSIDASE BG1-RELATED-RELATED"/>
    <property type="match status" value="1"/>
</dbReference>
<dbReference type="Pfam" id="PF00332">
    <property type="entry name" value="Glyco_hydro_17"/>
    <property type="match status" value="1"/>
</dbReference>
<organism evidence="11 12">
    <name type="scientific">Morus notabilis</name>
    <dbReference type="NCBI Taxonomy" id="981085"/>
    <lineage>
        <taxon>Eukaryota</taxon>
        <taxon>Viridiplantae</taxon>
        <taxon>Streptophyta</taxon>
        <taxon>Embryophyta</taxon>
        <taxon>Tracheophyta</taxon>
        <taxon>Spermatophyta</taxon>
        <taxon>Magnoliopsida</taxon>
        <taxon>eudicotyledons</taxon>
        <taxon>Gunneridae</taxon>
        <taxon>Pentapetalae</taxon>
        <taxon>rosids</taxon>
        <taxon>fabids</taxon>
        <taxon>Rosales</taxon>
        <taxon>Moraceae</taxon>
        <taxon>Moreae</taxon>
        <taxon>Morus</taxon>
    </lineage>
</organism>
<evidence type="ECO:0000256" key="8">
    <source>
        <dbReference type="RuleBase" id="RU004335"/>
    </source>
</evidence>
<feature type="signal peptide" evidence="10">
    <location>
        <begin position="1"/>
        <end position="16"/>
    </location>
</feature>
<dbReference type="STRING" id="981085.W9QJY8"/>
<dbReference type="FunFam" id="3.20.20.80:FF:000010">
    <property type="entry name" value="glucan endo-1,3-beta-glucosidase, basic"/>
    <property type="match status" value="1"/>
</dbReference>
<accession>W9QJY8</accession>
<dbReference type="EMBL" id="KE343704">
    <property type="protein sequence ID" value="EXB38935.1"/>
    <property type="molecule type" value="Genomic_DNA"/>
</dbReference>
<evidence type="ECO:0000256" key="10">
    <source>
        <dbReference type="SAM" id="SignalP"/>
    </source>
</evidence>
<evidence type="ECO:0000256" key="9">
    <source>
        <dbReference type="RuleBase" id="RU004336"/>
    </source>
</evidence>
<evidence type="ECO:0000256" key="6">
    <source>
        <dbReference type="ARBA" id="ARBA00033335"/>
    </source>
</evidence>
<dbReference type="PROSITE" id="PS00587">
    <property type="entry name" value="GLYCOSYL_HYDROL_F17"/>
    <property type="match status" value="1"/>
</dbReference>
<keyword evidence="10" id="KW-0732">Signal</keyword>
<comment type="catalytic activity">
    <reaction evidence="1">
        <text>Hydrolysis of (1-&gt;3)-beta-D-glucosidic linkages in (1-&gt;3)-beta-D-glucans.</text>
        <dbReference type="EC" id="3.2.1.39"/>
    </reaction>
</comment>
<evidence type="ECO:0000256" key="7">
    <source>
        <dbReference type="ARBA" id="ARBA00033417"/>
    </source>
</evidence>
<feature type="chain" id="PRO_5004927627" description="glucan endo-1,3-beta-D-glucosidase" evidence="10">
    <location>
        <begin position="17"/>
        <end position="407"/>
    </location>
</feature>
<keyword evidence="5 9" id="KW-0326">Glycosidase</keyword>
<keyword evidence="4 9" id="KW-0378">Hydrolase</keyword>
<evidence type="ECO:0000256" key="3">
    <source>
        <dbReference type="ARBA" id="ARBA00012780"/>
    </source>
</evidence>
<comment type="similarity">
    <text evidence="2 8">Belongs to the glycosyl hydrolase 17 family.</text>
</comment>
<proteinExistence type="inferred from homology"/>